<reference evidence="2" key="1">
    <citation type="submission" date="2015-01" db="EMBL/GenBank/DDBJ databases">
        <authorList>
            <person name="Aksoy S."/>
            <person name="Warren W."/>
            <person name="Wilson R.K."/>
        </authorList>
    </citation>
    <scope>NUCLEOTIDE SEQUENCE [LARGE SCALE GENOMIC DNA]</scope>
    <source>
        <strain evidence="2">IAEA</strain>
    </source>
</reference>
<dbReference type="AlphaFoldDB" id="A0A1B0APL3"/>
<dbReference type="EMBL" id="JXJN01001483">
    <property type="status" value="NOT_ANNOTATED_CDS"/>
    <property type="molecule type" value="Genomic_DNA"/>
</dbReference>
<evidence type="ECO:0000313" key="1">
    <source>
        <dbReference type="EnsemblMetazoa" id="GPPI004018-PA"/>
    </source>
</evidence>
<reference evidence="1" key="2">
    <citation type="submission" date="2020-05" db="UniProtKB">
        <authorList>
            <consortium name="EnsemblMetazoa"/>
        </authorList>
    </citation>
    <scope>IDENTIFICATION</scope>
    <source>
        <strain evidence="1">IAEA</strain>
    </source>
</reference>
<organism evidence="1 2">
    <name type="scientific">Glossina palpalis gambiensis</name>
    <dbReference type="NCBI Taxonomy" id="67801"/>
    <lineage>
        <taxon>Eukaryota</taxon>
        <taxon>Metazoa</taxon>
        <taxon>Ecdysozoa</taxon>
        <taxon>Arthropoda</taxon>
        <taxon>Hexapoda</taxon>
        <taxon>Insecta</taxon>
        <taxon>Pterygota</taxon>
        <taxon>Neoptera</taxon>
        <taxon>Endopterygota</taxon>
        <taxon>Diptera</taxon>
        <taxon>Brachycera</taxon>
        <taxon>Muscomorpha</taxon>
        <taxon>Hippoboscoidea</taxon>
        <taxon>Glossinidae</taxon>
        <taxon>Glossina</taxon>
    </lineage>
</organism>
<evidence type="ECO:0000313" key="2">
    <source>
        <dbReference type="Proteomes" id="UP000092460"/>
    </source>
</evidence>
<dbReference type="VEuPathDB" id="VectorBase:GPPI004018"/>
<proteinExistence type="predicted"/>
<protein>
    <submittedName>
        <fullName evidence="1">Uncharacterized protein</fullName>
    </submittedName>
</protein>
<keyword evidence="2" id="KW-1185">Reference proteome</keyword>
<dbReference type="EnsemblMetazoa" id="GPPI004018-RA">
    <property type="protein sequence ID" value="GPPI004018-PA"/>
    <property type="gene ID" value="GPPI004018"/>
</dbReference>
<sequence length="119" mass="13169">MEIPSKILRKYSKNDSIIDTILRHNSIKALDMMGEFSTIASHNERPSAMRYTRQGSLTSVLNTITLCWNGRIFSGISRVAFTICSSITVTSFHMLRAVAARSAWHTINSGDAGSTSMIN</sequence>
<dbReference type="Proteomes" id="UP000092460">
    <property type="component" value="Unassembled WGS sequence"/>
</dbReference>
<accession>A0A1B0APL3</accession>
<name>A0A1B0APL3_9MUSC</name>